<protein>
    <submittedName>
        <fullName evidence="2">Uncharacterized protein</fullName>
    </submittedName>
</protein>
<reference evidence="2 3" key="1">
    <citation type="journal article" name="Front. Microbiol.">
        <title>Sugar Metabolism of the First Thermophilic Planctomycete Thermogutta terrifontis: Comparative Genomic and Transcriptomic Approaches.</title>
        <authorList>
            <person name="Elcheninov A.G."/>
            <person name="Menzel P."/>
            <person name="Gudbergsdottir S.R."/>
            <person name="Slesarev A.I."/>
            <person name="Kadnikov V.V."/>
            <person name="Krogh A."/>
            <person name="Bonch-Osmolovskaya E.A."/>
            <person name="Peng X."/>
            <person name="Kublanov I.V."/>
        </authorList>
    </citation>
    <scope>NUCLEOTIDE SEQUENCE [LARGE SCALE GENOMIC DNA]</scope>
    <source>
        <strain evidence="2 3">R1</strain>
    </source>
</reference>
<evidence type="ECO:0000313" key="2">
    <source>
        <dbReference type="EMBL" id="ASV74872.1"/>
    </source>
</evidence>
<proteinExistence type="predicted"/>
<feature type="region of interest" description="Disordered" evidence="1">
    <location>
        <begin position="1"/>
        <end position="50"/>
    </location>
</feature>
<dbReference type="KEGG" id="ttf:THTE_2270"/>
<organism evidence="2 3">
    <name type="scientific">Thermogutta terrifontis</name>
    <dbReference type="NCBI Taxonomy" id="1331910"/>
    <lineage>
        <taxon>Bacteria</taxon>
        <taxon>Pseudomonadati</taxon>
        <taxon>Planctomycetota</taxon>
        <taxon>Planctomycetia</taxon>
        <taxon>Pirellulales</taxon>
        <taxon>Thermoguttaceae</taxon>
        <taxon>Thermogutta</taxon>
    </lineage>
</organism>
<keyword evidence="3" id="KW-1185">Reference proteome</keyword>
<name>A0A286RG11_9BACT</name>
<dbReference type="Proteomes" id="UP000215086">
    <property type="component" value="Chromosome"/>
</dbReference>
<gene>
    <name evidence="2" type="ORF">THTE_2270</name>
</gene>
<feature type="compositionally biased region" description="Polar residues" evidence="1">
    <location>
        <begin position="1"/>
        <end position="12"/>
    </location>
</feature>
<dbReference type="AlphaFoldDB" id="A0A286RG11"/>
<accession>A0A286RG11</accession>
<dbReference type="EMBL" id="CP018477">
    <property type="protein sequence ID" value="ASV74872.1"/>
    <property type="molecule type" value="Genomic_DNA"/>
</dbReference>
<evidence type="ECO:0000256" key="1">
    <source>
        <dbReference type="SAM" id="MobiDB-lite"/>
    </source>
</evidence>
<evidence type="ECO:0000313" key="3">
    <source>
        <dbReference type="Proteomes" id="UP000215086"/>
    </source>
</evidence>
<sequence length="50" mass="5733">MLQRHQGSSSLVTREFRVSDTGPHRVRPWKPMSILSRCGGRQPPTWRDGS</sequence>